<evidence type="ECO:0000256" key="5">
    <source>
        <dbReference type="ARBA" id="ARBA00022982"/>
    </source>
</evidence>
<protein>
    <submittedName>
        <fullName evidence="7">FMN-binding protein</fullName>
    </submittedName>
</protein>
<dbReference type="Proteomes" id="UP000526307">
    <property type="component" value="Unassembled WGS sequence"/>
</dbReference>
<dbReference type="Pfam" id="PF04205">
    <property type="entry name" value="FMN_bind"/>
    <property type="match status" value="1"/>
</dbReference>
<evidence type="ECO:0000256" key="1">
    <source>
        <dbReference type="ARBA" id="ARBA00022448"/>
    </source>
</evidence>
<evidence type="ECO:0000256" key="4">
    <source>
        <dbReference type="ARBA" id="ARBA00022643"/>
    </source>
</evidence>
<gene>
    <name evidence="7" type="ORF">HW270_01765</name>
</gene>
<dbReference type="PANTHER" id="PTHR36118:SF1">
    <property type="entry name" value="ION-TRANSLOCATING OXIDOREDUCTASE COMPLEX SUBUNIT G"/>
    <property type="match status" value="1"/>
</dbReference>
<proteinExistence type="predicted"/>
<organism evidence="7 8">
    <name type="scientific">Mogibacterium timidum</name>
    <dbReference type="NCBI Taxonomy" id="35519"/>
    <lineage>
        <taxon>Bacteria</taxon>
        <taxon>Bacillati</taxon>
        <taxon>Bacillota</taxon>
        <taxon>Clostridia</taxon>
        <taxon>Peptostreptococcales</taxon>
        <taxon>Anaerovoracaceae</taxon>
        <taxon>Mogibacterium</taxon>
    </lineage>
</organism>
<dbReference type="GO" id="GO:0010181">
    <property type="term" value="F:FMN binding"/>
    <property type="evidence" value="ECO:0007669"/>
    <property type="project" value="InterPro"/>
</dbReference>
<dbReference type="InterPro" id="IPR010209">
    <property type="entry name" value="Ion_transpt_RnfG/RsxG"/>
</dbReference>
<keyword evidence="1" id="KW-0813">Transport</keyword>
<evidence type="ECO:0000259" key="6">
    <source>
        <dbReference type="SMART" id="SM00900"/>
    </source>
</evidence>
<dbReference type="SMART" id="SM00900">
    <property type="entry name" value="FMN_bind"/>
    <property type="match status" value="1"/>
</dbReference>
<keyword evidence="5" id="KW-0249">Electron transport</keyword>
<dbReference type="PIRSF" id="PIRSF006091">
    <property type="entry name" value="E_trnsport_RnfG"/>
    <property type="match status" value="1"/>
</dbReference>
<feature type="domain" description="FMN-binding" evidence="6">
    <location>
        <begin position="100"/>
        <end position="186"/>
    </location>
</feature>
<accession>A0A7Y8VQS2</accession>
<dbReference type="RefSeq" id="WP_178978157.1">
    <property type="nucleotide sequence ID" value="NZ_JABXYR010000001.1"/>
</dbReference>
<evidence type="ECO:0000256" key="2">
    <source>
        <dbReference type="ARBA" id="ARBA00022553"/>
    </source>
</evidence>
<dbReference type="Gene3D" id="3.90.1010.20">
    <property type="match status" value="1"/>
</dbReference>
<sequence>MKKNNSAFSNFVSPILVLVLICFVVTFALAMAYGVTKPIIDKNNLKESNKAKSELIPEAHGEFENYGGKLVVVQKNKIYATEASKAVNGSGVVVTVSSNSYGGALTAMVGIDNKGKITKVLVMSAQDTPGIGTKAQDPKHLEQYKGLNDLGSETIKDAKSKVKHITGASISSQAIHEAVFCGLKQYKAMGGAK</sequence>
<dbReference type="GO" id="GO:0009055">
    <property type="term" value="F:electron transfer activity"/>
    <property type="evidence" value="ECO:0007669"/>
    <property type="project" value="InterPro"/>
</dbReference>
<name>A0A7Y8VQS2_9FIRM</name>
<dbReference type="InterPro" id="IPR007329">
    <property type="entry name" value="FMN-bd"/>
</dbReference>
<dbReference type="GO" id="GO:0022900">
    <property type="term" value="P:electron transport chain"/>
    <property type="evidence" value="ECO:0007669"/>
    <property type="project" value="InterPro"/>
</dbReference>
<keyword evidence="4" id="KW-0288">FMN</keyword>
<evidence type="ECO:0000256" key="3">
    <source>
        <dbReference type="ARBA" id="ARBA00022630"/>
    </source>
</evidence>
<reference evidence="7 8" key="1">
    <citation type="submission" date="2020-06" db="EMBL/GenBank/DDBJ databases">
        <title>Mogibacterium timidum strain W9173 genomic sequence.</title>
        <authorList>
            <person name="Wade W.G."/>
            <person name="Johnston C.D."/>
            <person name="Chen T."/>
            <person name="Dewhirst F.E."/>
        </authorList>
    </citation>
    <scope>NUCLEOTIDE SEQUENCE [LARGE SCALE GENOMIC DNA]</scope>
    <source>
        <strain evidence="7 8">W9173</strain>
    </source>
</reference>
<dbReference type="PANTHER" id="PTHR36118">
    <property type="entry name" value="ION-TRANSLOCATING OXIDOREDUCTASE COMPLEX SUBUNIT G"/>
    <property type="match status" value="1"/>
</dbReference>
<keyword evidence="2" id="KW-0597">Phosphoprotein</keyword>
<dbReference type="GO" id="GO:0005886">
    <property type="term" value="C:plasma membrane"/>
    <property type="evidence" value="ECO:0007669"/>
    <property type="project" value="InterPro"/>
</dbReference>
<dbReference type="AlphaFoldDB" id="A0A7Y8VQS2"/>
<comment type="caution">
    <text evidence="7">The sequence shown here is derived from an EMBL/GenBank/DDBJ whole genome shotgun (WGS) entry which is preliminary data.</text>
</comment>
<keyword evidence="3" id="KW-0285">Flavoprotein</keyword>
<evidence type="ECO:0000313" key="8">
    <source>
        <dbReference type="Proteomes" id="UP000526307"/>
    </source>
</evidence>
<keyword evidence="8" id="KW-1185">Reference proteome</keyword>
<evidence type="ECO:0000313" key="7">
    <source>
        <dbReference type="EMBL" id="NWO22817.1"/>
    </source>
</evidence>
<dbReference type="EMBL" id="JABXYR010000001">
    <property type="protein sequence ID" value="NWO22817.1"/>
    <property type="molecule type" value="Genomic_DNA"/>
</dbReference>